<dbReference type="SUPFAM" id="SSF54534">
    <property type="entry name" value="FKBP-like"/>
    <property type="match status" value="2"/>
</dbReference>
<feature type="region of interest" description="Disordered" evidence="6">
    <location>
        <begin position="10"/>
        <end position="34"/>
    </location>
</feature>
<keyword evidence="7" id="KW-0812">Transmembrane</keyword>
<dbReference type="InterPro" id="IPR046357">
    <property type="entry name" value="PPIase_dom_sf"/>
</dbReference>
<keyword evidence="7" id="KW-0472">Membrane</keyword>
<dbReference type="Gene3D" id="3.10.50.40">
    <property type="match status" value="2"/>
</dbReference>
<dbReference type="AlphaFoldDB" id="A0A3B1CN63"/>
<evidence type="ECO:0000256" key="4">
    <source>
        <dbReference type="ARBA" id="ARBA00023110"/>
    </source>
</evidence>
<dbReference type="EC" id="5.2.1.8" evidence="2"/>
<accession>A0A3B1CN63</accession>
<sequence length="587" mass="66437">MQAIKKMIRNGDDRMAQRQSIHTGQQSVFESGSSSATGKTAASINAGILSIVVVFLLVAFVGGCVSLRQKGEIPAGEKVLAVVDGEPITEEDLKYSLQIAHRREDLSSAGSLSMSEYVQKLIDDMLLIEEARRMGMERDTQVQQAVKAYVLRESVVKLYDEEISQKVSVSDEEIASYYRKNYERFSLGIIEVSSEEEAADIAGQLKKGADFSDLARKYSTHRSGKNGGEIVITRRSMPPYIGETVAGLSPGELSDPLKIRDKYYIVRLLGRKEAPDEELRNVREEIEKIIRKQREKERADEYLEYLRKHAAIKVNKDILSAVSQGKGEGDAAKWSRDKRVVAEVNGSVLTAGEFASMSAPYRGKSKEHILNSWIDRKVVDHEALGRRYDTSPGFRKKIERYENQLLKKAFINKAIIPKIEISDERLKDYYTKHREEFAGPDRFRVQQITVKTMDEARSLLNSLQEGADFSWLARNRSIDAAGPKGGEVGWLAIQKFPVPVREIVTTLKTGEISPIVKIDSFYRIIRLQGRIDGEVRSFEEVRDAVYKTYFKEEFNALRDEFVARLRAKARIEIHNEAIKSLEEGLQK</sequence>
<feature type="transmembrane region" description="Helical" evidence="7">
    <location>
        <begin position="42"/>
        <end position="62"/>
    </location>
</feature>
<gene>
    <name evidence="9" type="ORF">MNBD_NITROSPIRAE02-976</name>
</gene>
<keyword evidence="5" id="KW-0413">Isomerase</keyword>
<feature type="compositionally biased region" description="Polar residues" evidence="6">
    <location>
        <begin position="17"/>
        <end position="30"/>
    </location>
</feature>
<keyword evidence="7" id="KW-1133">Transmembrane helix</keyword>
<evidence type="ECO:0000256" key="7">
    <source>
        <dbReference type="SAM" id="Phobius"/>
    </source>
</evidence>
<evidence type="ECO:0000256" key="1">
    <source>
        <dbReference type="ARBA" id="ARBA00000971"/>
    </source>
</evidence>
<proteinExistence type="predicted"/>
<dbReference type="Gene3D" id="1.10.8.1040">
    <property type="match status" value="1"/>
</dbReference>
<protein>
    <recommendedName>
        <fullName evidence="2">peptidylprolyl isomerase</fullName>
        <ecNumber evidence="2">5.2.1.8</ecNumber>
    </recommendedName>
</protein>
<dbReference type="PANTHER" id="PTHR47245">
    <property type="entry name" value="PEPTIDYLPROLYL ISOMERASE"/>
    <property type="match status" value="1"/>
</dbReference>
<dbReference type="GO" id="GO:0003755">
    <property type="term" value="F:peptidyl-prolyl cis-trans isomerase activity"/>
    <property type="evidence" value="ECO:0007669"/>
    <property type="project" value="UniProtKB-KW"/>
</dbReference>
<reference evidence="9" key="1">
    <citation type="submission" date="2018-06" db="EMBL/GenBank/DDBJ databases">
        <authorList>
            <person name="Zhirakovskaya E."/>
        </authorList>
    </citation>
    <scope>NUCLEOTIDE SEQUENCE</scope>
</reference>
<dbReference type="InterPro" id="IPR027304">
    <property type="entry name" value="Trigger_fact/SurA_dom_sf"/>
</dbReference>
<evidence type="ECO:0000256" key="2">
    <source>
        <dbReference type="ARBA" id="ARBA00013194"/>
    </source>
</evidence>
<dbReference type="Pfam" id="PF13145">
    <property type="entry name" value="Rotamase_2"/>
    <property type="match status" value="2"/>
</dbReference>
<comment type="catalytic activity">
    <reaction evidence="1">
        <text>[protein]-peptidylproline (omega=180) = [protein]-peptidylproline (omega=0)</text>
        <dbReference type="Rhea" id="RHEA:16237"/>
        <dbReference type="Rhea" id="RHEA-COMP:10747"/>
        <dbReference type="Rhea" id="RHEA-COMP:10748"/>
        <dbReference type="ChEBI" id="CHEBI:83833"/>
        <dbReference type="ChEBI" id="CHEBI:83834"/>
        <dbReference type="EC" id="5.2.1.8"/>
    </reaction>
</comment>
<feature type="domain" description="PpiC" evidence="8">
    <location>
        <begin position="182"/>
        <end position="270"/>
    </location>
</feature>
<feature type="domain" description="PpiC" evidence="8">
    <location>
        <begin position="440"/>
        <end position="529"/>
    </location>
</feature>
<keyword evidence="3" id="KW-0732">Signal</keyword>
<dbReference type="PROSITE" id="PS50198">
    <property type="entry name" value="PPIC_PPIASE_2"/>
    <property type="match status" value="2"/>
</dbReference>
<evidence type="ECO:0000259" key="8">
    <source>
        <dbReference type="PROSITE" id="PS50198"/>
    </source>
</evidence>
<evidence type="ECO:0000256" key="6">
    <source>
        <dbReference type="SAM" id="MobiDB-lite"/>
    </source>
</evidence>
<dbReference type="PANTHER" id="PTHR47245:SF1">
    <property type="entry name" value="FOLDASE PROTEIN PRSA"/>
    <property type="match status" value="1"/>
</dbReference>
<keyword evidence="4" id="KW-0697">Rotamase</keyword>
<evidence type="ECO:0000313" key="9">
    <source>
        <dbReference type="EMBL" id="VAX31589.1"/>
    </source>
</evidence>
<evidence type="ECO:0000256" key="3">
    <source>
        <dbReference type="ARBA" id="ARBA00022729"/>
    </source>
</evidence>
<dbReference type="InterPro" id="IPR000297">
    <property type="entry name" value="PPIase_PpiC"/>
</dbReference>
<organism evidence="9">
    <name type="scientific">hydrothermal vent metagenome</name>
    <dbReference type="NCBI Taxonomy" id="652676"/>
    <lineage>
        <taxon>unclassified sequences</taxon>
        <taxon>metagenomes</taxon>
        <taxon>ecological metagenomes</taxon>
    </lineage>
</organism>
<dbReference type="InterPro" id="IPR050245">
    <property type="entry name" value="PrsA_foldase"/>
</dbReference>
<dbReference type="SUPFAM" id="SSF109998">
    <property type="entry name" value="Triger factor/SurA peptide-binding domain-like"/>
    <property type="match status" value="2"/>
</dbReference>
<evidence type="ECO:0000256" key="5">
    <source>
        <dbReference type="ARBA" id="ARBA00023235"/>
    </source>
</evidence>
<name>A0A3B1CN63_9ZZZZ</name>
<dbReference type="EMBL" id="UOGH01000209">
    <property type="protein sequence ID" value="VAX31589.1"/>
    <property type="molecule type" value="Genomic_DNA"/>
</dbReference>